<gene>
    <name evidence="2" type="ORF">Pa4123_58940</name>
</gene>
<keyword evidence="3" id="KW-1185">Reference proteome</keyword>
<accession>A0ABQ5R319</accession>
<organism evidence="2 3">
    <name type="scientific">Phytohabitans aurantiacus</name>
    <dbReference type="NCBI Taxonomy" id="3016789"/>
    <lineage>
        <taxon>Bacteria</taxon>
        <taxon>Bacillati</taxon>
        <taxon>Actinomycetota</taxon>
        <taxon>Actinomycetes</taxon>
        <taxon>Micromonosporales</taxon>
        <taxon>Micromonosporaceae</taxon>
    </lineage>
</organism>
<dbReference type="EMBL" id="BSDI01000033">
    <property type="protein sequence ID" value="GLI00618.1"/>
    <property type="molecule type" value="Genomic_DNA"/>
</dbReference>
<evidence type="ECO:0000313" key="2">
    <source>
        <dbReference type="EMBL" id="GLI00618.1"/>
    </source>
</evidence>
<protein>
    <submittedName>
        <fullName evidence="2">Uncharacterized protein</fullName>
    </submittedName>
</protein>
<reference evidence="2" key="1">
    <citation type="submission" date="2022-12" db="EMBL/GenBank/DDBJ databases">
        <title>New Phytohabitans aurantiacus sp. RD004123 nov., an actinomycete isolated from soil.</title>
        <authorList>
            <person name="Triningsih D.W."/>
            <person name="Harunari E."/>
            <person name="Igarashi Y."/>
        </authorList>
    </citation>
    <scope>NUCLEOTIDE SEQUENCE</scope>
    <source>
        <strain evidence="2">RD004123</strain>
    </source>
</reference>
<name>A0ABQ5R319_9ACTN</name>
<sequence>MPVRDLRGSDGGVKATPLGGKDGRPGTTLGPGAEAGGSDIMLRSEWTGEAILEASTVPTTSGISTIDNRLA</sequence>
<proteinExistence type="predicted"/>
<feature type="region of interest" description="Disordered" evidence="1">
    <location>
        <begin position="1"/>
        <end position="38"/>
    </location>
</feature>
<evidence type="ECO:0000256" key="1">
    <source>
        <dbReference type="SAM" id="MobiDB-lite"/>
    </source>
</evidence>
<comment type="caution">
    <text evidence="2">The sequence shown here is derived from an EMBL/GenBank/DDBJ whole genome shotgun (WGS) entry which is preliminary data.</text>
</comment>
<evidence type="ECO:0000313" key="3">
    <source>
        <dbReference type="Proteomes" id="UP001144280"/>
    </source>
</evidence>
<dbReference type="Proteomes" id="UP001144280">
    <property type="component" value="Unassembled WGS sequence"/>
</dbReference>